<proteinExistence type="predicted"/>
<sequence>MSSGSDDELDTQQPQGLTQAANTGLMDFIANEVRLNPMVLSKSQLPHVKRKKDEAVENIIKKHENHFGRRIEISRLMKKINNMKTRLKKKTDRSKTGNKRIKLQNWEKLLYEAMEGNVNPCVSQMPGGLACGVANTSSASESPTLISESISTASSDTSMHSSQLIIESITSPCSDEPSAPSRLLPRGNKYDFNETSETKSLTNTELQRLVLLEQLQTARAQREYYKNKLKVLKTPAQRSSVLEPGIR</sequence>
<name>A0A146LBA4_LYGHE</name>
<reference evidence="1" key="1">
    <citation type="journal article" date="2016" name="Gigascience">
        <title>De novo construction of an expanded transcriptome assembly for the western tarnished plant bug, Lygus hesperus.</title>
        <authorList>
            <person name="Tassone E.E."/>
            <person name="Geib S.M."/>
            <person name="Hall B."/>
            <person name="Fabrick J.A."/>
            <person name="Brent C.S."/>
            <person name="Hull J.J."/>
        </authorList>
    </citation>
    <scope>NUCLEOTIDE SEQUENCE</scope>
</reference>
<dbReference type="AlphaFoldDB" id="A0A146LBA4"/>
<protein>
    <submittedName>
        <fullName evidence="1">Uncharacterized protein</fullName>
    </submittedName>
</protein>
<evidence type="ECO:0000313" key="1">
    <source>
        <dbReference type="EMBL" id="JAQ05614.1"/>
    </source>
</evidence>
<gene>
    <name evidence="1" type="ORF">g.49723</name>
</gene>
<organism evidence="1">
    <name type="scientific">Lygus hesperus</name>
    <name type="common">Western plant bug</name>
    <dbReference type="NCBI Taxonomy" id="30085"/>
    <lineage>
        <taxon>Eukaryota</taxon>
        <taxon>Metazoa</taxon>
        <taxon>Ecdysozoa</taxon>
        <taxon>Arthropoda</taxon>
        <taxon>Hexapoda</taxon>
        <taxon>Insecta</taxon>
        <taxon>Pterygota</taxon>
        <taxon>Neoptera</taxon>
        <taxon>Paraneoptera</taxon>
        <taxon>Hemiptera</taxon>
        <taxon>Heteroptera</taxon>
        <taxon>Panheteroptera</taxon>
        <taxon>Cimicomorpha</taxon>
        <taxon>Miridae</taxon>
        <taxon>Mirini</taxon>
        <taxon>Lygus</taxon>
    </lineage>
</organism>
<dbReference type="EMBL" id="GDHC01013015">
    <property type="protein sequence ID" value="JAQ05614.1"/>
    <property type="molecule type" value="Transcribed_RNA"/>
</dbReference>
<accession>A0A146LBA4</accession>